<keyword evidence="1" id="KW-0812">Transmembrane</keyword>
<dbReference type="Proteomes" id="UP000182063">
    <property type="component" value="Chromosome"/>
</dbReference>
<sequence>MTFRETQRRLAGRRRGRGLALGVALTALGVGALWWQRAPLATQLIDRELARRGVPASYAIARLSTGGATLAGVVIGDPATPDLVASRVQVDLAWGLGGARIGAVALEDTLVRGRLDSKGLSLGTLDLLRPAPSGGPFSLPDLDLRLRNVRMMLATPGGVVGLAAEGSGNLADGFNGRAALSAPRFQMADCRVAGTRGLFNLMAVDRVVELDGRVRTIAASCGEVQAGRGAMLLSTSIPETMDAVEGRIDAAVRRLAYKGGSIARTRLNGGFNLAPAKKRFGFDGALAWSDLVAPGAWGAALKEGAGALAGLPPGPVAARIAAAGGGAMRRSRGSAQMALSMQGATGRASLSNLRMRSASGAALTATGRAFSFNWPEGTPRLDGRAVLSGGGLPDMRLDVGPAPDGWRMLGSVAPYSAGTARLVVGPWRLDWRDNSGRLLTELKMDGPLGHGFVKALAVPVDLRFGPAGAVRLMASGGCTTAGFDRLELAGVLLGQERLRICAQHGETLFAADAGGRLSGGMKTRLAFGGRLGDAPLSVDAEAVRIGFGGSTAAPRVGLALGPAALALKQPDGETRLDLTELTAEAGRDGLRGSFGGASGRIVNVPLRLDQAEGRWTYGGGVLGISAPSARIRDAADERRFEPVSARDVKLALEDGVIRGDAIIARPKNDRRLALVSLTHNLSEGSGKADLDVPRLVFGDDLQPEELTPLTLGVIANVGGAIEGGGQIRWSPEGVTSDGAFESDGIGLSAAFGQVHNIKGRIVFDDLLGMSTPPGQVATIGEMNPGVSVKDGVIRYELLPDQHVKVEEGRWPFAGGELVLEPTLLDFSKPSDRIFTLRVEGLDAAQFIQQFDFRNFAVTGLFDGRLPLLFNADGGRIVGGRLIARSPGGTLAYVGEVSEADIGGAGKLAFDALKSLKYNALIIEMDGQLDGEIISTVLFNGSNQQPVNPTGSSLPVKATGLPFKFNITIRAPFRALLNTAESFTDVRTVPIRLRHTPTRYGMVGPLA</sequence>
<dbReference type="Pfam" id="PF11739">
    <property type="entry name" value="YdbH-like"/>
    <property type="match status" value="1"/>
</dbReference>
<reference evidence="3" key="1">
    <citation type="submission" date="2016-11" db="EMBL/GenBank/DDBJ databases">
        <title>Complete Genome Sequence of alachlor-degrading Sphingomonas sp. strain JJ-A5.</title>
        <authorList>
            <person name="Lee H."/>
            <person name="Ka J.-O."/>
        </authorList>
    </citation>
    <scope>NUCLEOTIDE SEQUENCE [LARGE SCALE GENOMIC DNA]</scope>
    <source>
        <strain evidence="3">JJ-A5</strain>
    </source>
</reference>
<dbReference type="AlphaFoldDB" id="A0A1L3ZWS3"/>
<feature type="transmembrane region" description="Helical" evidence="1">
    <location>
        <begin position="18"/>
        <end position="35"/>
    </location>
</feature>
<keyword evidence="1" id="KW-0472">Membrane</keyword>
<dbReference type="STRING" id="1921510.BSL82_12720"/>
<dbReference type="OrthoDB" id="7597031at2"/>
<dbReference type="EMBL" id="CP018221">
    <property type="protein sequence ID" value="API60060.1"/>
    <property type="molecule type" value="Genomic_DNA"/>
</dbReference>
<keyword evidence="1" id="KW-1133">Transmembrane helix</keyword>
<keyword evidence="3" id="KW-1185">Reference proteome</keyword>
<dbReference type="KEGG" id="sphj:BSL82_12720"/>
<gene>
    <name evidence="2" type="ORF">BSL82_12720</name>
</gene>
<dbReference type="InterPro" id="IPR021730">
    <property type="entry name" value="YdbH"/>
</dbReference>
<protein>
    <submittedName>
        <fullName evidence="2">Uncharacterized protein</fullName>
    </submittedName>
</protein>
<evidence type="ECO:0000313" key="3">
    <source>
        <dbReference type="Proteomes" id="UP000182063"/>
    </source>
</evidence>
<accession>A0A1L3ZWS3</accession>
<name>A0A1L3ZWS3_9SPHN</name>
<proteinExistence type="predicted"/>
<organism evidence="2 3">
    <name type="scientific">Tardibacter chloracetimidivorans</name>
    <dbReference type="NCBI Taxonomy" id="1921510"/>
    <lineage>
        <taxon>Bacteria</taxon>
        <taxon>Pseudomonadati</taxon>
        <taxon>Pseudomonadota</taxon>
        <taxon>Alphaproteobacteria</taxon>
        <taxon>Sphingomonadales</taxon>
        <taxon>Sphingomonadaceae</taxon>
        <taxon>Tardibacter</taxon>
    </lineage>
</organism>
<evidence type="ECO:0000256" key="1">
    <source>
        <dbReference type="SAM" id="Phobius"/>
    </source>
</evidence>
<evidence type="ECO:0000313" key="2">
    <source>
        <dbReference type="EMBL" id="API60060.1"/>
    </source>
</evidence>
<dbReference type="RefSeq" id="WP_072597846.1">
    <property type="nucleotide sequence ID" value="NZ_CP018221.1"/>
</dbReference>